<feature type="transmembrane region" description="Helical" evidence="6">
    <location>
        <begin position="302"/>
        <end position="326"/>
    </location>
</feature>
<feature type="transmembrane region" description="Helical" evidence="6">
    <location>
        <begin position="500"/>
        <end position="517"/>
    </location>
</feature>
<dbReference type="EMBL" id="WTYR01000001">
    <property type="protein sequence ID" value="MXP08655.1"/>
    <property type="molecule type" value="Genomic_DNA"/>
</dbReference>
<evidence type="ECO:0000256" key="5">
    <source>
        <dbReference type="ARBA" id="ARBA00023136"/>
    </source>
</evidence>
<evidence type="ECO:0000256" key="1">
    <source>
        <dbReference type="ARBA" id="ARBA00004141"/>
    </source>
</evidence>
<accession>A0A6I4U137</accession>
<dbReference type="GO" id="GO:0017004">
    <property type="term" value="P:cytochrome complex assembly"/>
    <property type="evidence" value="ECO:0007669"/>
    <property type="project" value="UniProtKB-KW"/>
</dbReference>
<evidence type="ECO:0000313" key="11">
    <source>
        <dbReference type="Proteomes" id="UP000429229"/>
    </source>
</evidence>
<keyword evidence="3" id="KW-0201">Cytochrome c-type biogenesis</keyword>
<feature type="signal peptide" evidence="7">
    <location>
        <begin position="1"/>
        <end position="28"/>
    </location>
</feature>
<dbReference type="PANTHER" id="PTHR32234">
    <property type="entry name" value="THIOL:DISULFIDE INTERCHANGE PROTEIN DSBD"/>
    <property type="match status" value="1"/>
</dbReference>
<keyword evidence="11" id="KW-1185">Reference proteome</keyword>
<dbReference type="GO" id="GO:0045454">
    <property type="term" value="P:cell redox homeostasis"/>
    <property type="evidence" value="ECO:0007669"/>
    <property type="project" value="TreeGrafter"/>
</dbReference>
<comment type="subcellular location">
    <subcellularLocation>
        <location evidence="1">Membrane</location>
        <topology evidence="1">Multi-pass membrane protein</topology>
    </subcellularLocation>
</comment>
<comment type="caution">
    <text evidence="10">The sequence shown here is derived from an EMBL/GenBank/DDBJ whole genome shotgun (WGS) entry which is preliminary data.</text>
</comment>
<evidence type="ECO:0000256" key="7">
    <source>
        <dbReference type="SAM" id="SignalP"/>
    </source>
</evidence>
<dbReference type="GO" id="GO:0015035">
    <property type="term" value="F:protein-disulfide reductase activity"/>
    <property type="evidence" value="ECO:0007669"/>
    <property type="project" value="TreeGrafter"/>
</dbReference>
<keyword evidence="2 6" id="KW-0812">Transmembrane</keyword>
<evidence type="ECO:0000313" key="10">
    <source>
        <dbReference type="EMBL" id="MXP08655.1"/>
    </source>
</evidence>
<gene>
    <name evidence="10" type="ORF">GRI68_00475</name>
</gene>
<dbReference type="Pfam" id="PF02683">
    <property type="entry name" value="DsbD_TM"/>
    <property type="match status" value="1"/>
</dbReference>
<evidence type="ECO:0000256" key="3">
    <source>
        <dbReference type="ARBA" id="ARBA00022748"/>
    </source>
</evidence>
<evidence type="ECO:0000256" key="6">
    <source>
        <dbReference type="SAM" id="Phobius"/>
    </source>
</evidence>
<keyword evidence="7" id="KW-0732">Signal</keyword>
<dbReference type="Gene3D" id="3.40.30.10">
    <property type="entry name" value="Glutaredoxin"/>
    <property type="match status" value="1"/>
</dbReference>
<feature type="transmembrane region" description="Helical" evidence="6">
    <location>
        <begin position="430"/>
        <end position="454"/>
    </location>
</feature>
<feature type="transmembrane region" description="Helical" evidence="6">
    <location>
        <begin position="347"/>
        <end position="367"/>
    </location>
</feature>
<feature type="domain" description="Cytochrome C biogenesis protein transmembrane" evidence="8">
    <location>
        <begin position="304"/>
        <end position="509"/>
    </location>
</feature>
<evidence type="ECO:0000256" key="4">
    <source>
        <dbReference type="ARBA" id="ARBA00022989"/>
    </source>
</evidence>
<feature type="transmembrane region" description="Helical" evidence="6">
    <location>
        <begin position="523"/>
        <end position="543"/>
    </location>
</feature>
<dbReference type="InterPro" id="IPR036249">
    <property type="entry name" value="Thioredoxin-like_sf"/>
</dbReference>
<dbReference type="InterPro" id="IPR035671">
    <property type="entry name" value="DsbD_gamma"/>
</dbReference>
<feature type="transmembrane region" description="Helical" evidence="6">
    <location>
        <begin position="387"/>
        <end position="409"/>
    </location>
</feature>
<evidence type="ECO:0000256" key="2">
    <source>
        <dbReference type="ARBA" id="ARBA00022692"/>
    </source>
</evidence>
<feature type="transmembrane region" description="Helical" evidence="6">
    <location>
        <begin position="555"/>
        <end position="574"/>
    </location>
</feature>
<dbReference type="GO" id="GO:0016020">
    <property type="term" value="C:membrane"/>
    <property type="evidence" value="ECO:0007669"/>
    <property type="project" value="UniProtKB-SubCell"/>
</dbReference>
<evidence type="ECO:0000259" key="8">
    <source>
        <dbReference type="Pfam" id="PF02683"/>
    </source>
</evidence>
<dbReference type="InterPro" id="IPR003834">
    <property type="entry name" value="Cyt_c_assmbl_TM_dom"/>
</dbReference>
<keyword evidence="4 6" id="KW-1133">Transmembrane helix</keyword>
<organism evidence="10 11">
    <name type="scientific">Alteriqipengyuania halimionae</name>
    <dbReference type="NCBI Taxonomy" id="1926630"/>
    <lineage>
        <taxon>Bacteria</taxon>
        <taxon>Pseudomonadati</taxon>
        <taxon>Pseudomonadota</taxon>
        <taxon>Alphaproteobacteria</taxon>
        <taxon>Sphingomonadales</taxon>
        <taxon>Erythrobacteraceae</taxon>
        <taxon>Alteriqipengyuania</taxon>
    </lineage>
</organism>
<protein>
    <submittedName>
        <fullName evidence="10">Thiol:disulfide interchange protein</fullName>
    </submittedName>
</protein>
<feature type="transmembrane region" description="Helical" evidence="6">
    <location>
        <begin position="460"/>
        <end position="480"/>
    </location>
</feature>
<reference evidence="10 11" key="1">
    <citation type="submission" date="2019-12" db="EMBL/GenBank/DDBJ databases">
        <title>Genomic-based taxomic classification of the family Erythrobacteraceae.</title>
        <authorList>
            <person name="Xu L."/>
        </authorList>
    </citation>
    <scope>NUCLEOTIDE SEQUENCE [LARGE SCALE GENOMIC DNA]</scope>
    <source>
        <strain evidence="10 11">LMG 29519</strain>
    </source>
</reference>
<proteinExistence type="predicted"/>
<sequence>MTIVAGVLRYLFRLLILLTLAASAPAAAQFASGPASDTPRIAASLVAEGPVAPGGTITLAFDFRPTAGWHGYWTNPGDAGLGMRLAWDLPPGWTVSEPRYPVPGTLLISGLMNHVYEAPYGVLVTLTAPSNAQVRRTVPIAVDANWLACSDRLCVPEEAVLKASVLVVNDGTWDPDPETTKRFDAWRQALPAPLDSPAHFDARGQTLRVSIPLPDGVALAEPHLFIAQKGVIDPAAPQRALRQDGALVFELQRKTSAPPLPTRFDAVLRLDEDGNGLSLSAEPGAVAEGGTPLDGATESPGLVWLLVSAVLGGMLLNILPCVFPILSLKALALLRHGTDEATARREGLAYTAGTTIAAAALGALLLILRAGGEQVGWAFQLQEPVVIVMLALLAVAVTANLAGLYEFVLTGLGARGSKAGQARGAFATGLLASFVATPCTGPFMAAALGAALLLPTVQALALFAMLGIGLGLPFLLLGFIPPLRRALPRPGPWMARFRQWMALPMGLTALALFWLAYRMGGWTLLIGTSVFAAVLLGLVVQIGTSQMRGRKATGYALAGAVLIVMAVIATPRLVGETTTRESMLDAQPFSEKALADARAAGRPVFVWMTADWCVTCKVNEARAIETEAVRAAFADGNVVVLRGDWTRRDPAITRYLTARGSAGVPLYVWYKSGEKGENLPQLLSSDTLIHRAMGTEPSR</sequence>
<dbReference type="SUPFAM" id="SSF52833">
    <property type="entry name" value="Thioredoxin-like"/>
    <property type="match status" value="1"/>
</dbReference>
<dbReference type="Pfam" id="PF11412">
    <property type="entry name" value="DsbD_N"/>
    <property type="match status" value="1"/>
</dbReference>
<evidence type="ECO:0000259" key="9">
    <source>
        <dbReference type="Pfam" id="PF11412"/>
    </source>
</evidence>
<feature type="chain" id="PRO_5026118851" evidence="7">
    <location>
        <begin position="29"/>
        <end position="699"/>
    </location>
</feature>
<feature type="domain" description="Thiol:disulfide interchange protein DsbD N-terminal" evidence="9">
    <location>
        <begin position="48"/>
        <end position="160"/>
    </location>
</feature>
<dbReference type="OrthoDB" id="9811036at2"/>
<dbReference type="InterPro" id="IPR028250">
    <property type="entry name" value="DsbDN"/>
</dbReference>
<dbReference type="PANTHER" id="PTHR32234:SF3">
    <property type="entry name" value="SUPPRESSION OF COPPER SENSITIVITY PROTEIN"/>
    <property type="match status" value="1"/>
</dbReference>
<dbReference type="Proteomes" id="UP000429229">
    <property type="component" value="Unassembled WGS sequence"/>
</dbReference>
<dbReference type="Pfam" id="PF13899">
    <property type="entry name" value="Thioredoxin_7"/>
    <property type="match status" value="1"/>
</dbReference>
<dbReference type="CDD" id="cd02953">
    <property type="entry name" value="DsbDgamma"/>
    <property type="match status" value="1"/>
</dbReference>
<name>A0A6I4U137_9SPHN</name>
<dbReference type="AlphaFoldDB" id="A0A6I4U137"/>
<keyword evidence="5 6" id="KW-0472">Membrane</keyword>